<dbReference type="GO" id="GO:0016788">
    <property type="term" value="F:hydrolase activity, acting on ester bonds"/>
    <property type="evidence" value="ECO:0007669"/>
    <property type="project" value="UniProtKB-ARBA"/>
</dbReference>
<dbReference type="PANTHER" id="PTHR43695">
    <property type="entry name" value="PUTATIVE (AFU_ORTHOLOGUE AFUA_2G17250)-RELATED"/>
    <property type="match status" value="1"/>
</dbReference>
<name>A0A074KWS7_9BACT</name>
<evidence type="ECO:0000313" key="4">
    <source>
        <dbReference type="EMBL" id="KEO72645.1"/>
    </source>
</evidence>
<dbReference type="InterPro" id="IPR036514">
    <property type="entry name" value="SGNH_hydro_sf"/>
</dbReference>
<dbReference type="PANTHER" id="PTHR43695:SF1">
    <property type="entry name" value="RHAMNOGALACTURONAN ACETYLESTERASE"/>
    <property type="match status" value="1"/>
</dbReference>
<dbReference type="Gene3D" id="3.40.50.1110">
    <property type="entry name" value="SGNH hydrolase"/>
    <property type="match status" value="1"/>
</dbReference>
<dbReference type="OrthoDB" id="9807041at2"/>
<dbReference type="Pfam" id="PF13472">
    <property type="entry name" value="Lipase_GDSL_2"/>
    <property type="match status" value="1"/>
</dbReference>
<organism evidence="4 5">
    <name type="scientific">Anditalea andensis</name>
    <dbReference type="NCBI Taxonomy" id="1048983"/>
    <lineage>
        <taxon>Bacteria</taxon>
        <taxon>Pseudomonadati</taxon>
        <taxon>Bacteroidota</taxon>
        <taxon>Cytophagia</taxon>
        <taxon>Cytophagales</taxon>
        <taxon>Cytophagaceae</taxon>
        <taxon>Anditalea</taxon>
    </lineage>
</organism>
<keyword evidence="2" id="KW-0378">Hydrolase</keyword>
<dbReference type="InterPro" id="IPR013830">
    <property type="entry name" value="SGNH_hydro"/>
</dbReference>
<dbReference type="InterPro" id="IPR037459">
    <property type="entry name" value="RhgT-like"/>
</dbReference>
<reference evidence="4 5" key="1">
    <citation type="submission" date="2014-04" db="EMBL/GenBank/DDBJ databases">
        <title>Characterization and application of a salt tolerant electro-active bacterium.</title>
        <authorList>
            <person name="Yang L."/>
            <person name="Wei S."/>
            <person name="Tay Q.X.M."/>
        </authorList>
    </citation>
    <scope>NUCLEOTIDE SEQUENCE [LARGE SCALE GENOMIC DNA]</scope>
    <source>
        <strain evidence="4 5">LY1</strain>
    </source>
</reference>
<evidence type="ECO:0000259" key="3">
    <source>
        <dbReference type="Pfam" id="PF13472"/>
    </source>
</evidence>
<accession>A0A074KWS7</accession>
<proteinExistence type="inferred from homology"/>
<evidence type="ECO:0000256" key="2">
    <source>
        <dbReference type="ARBA" id="ARBA00022801"/>
    </source>
</evidence>
<dbReference type="CDD" id="cd01821">
    <property type="entry name" value="Rhamnogalacturan_acetylesterase_like"/>
    <property type="match status" value="1"/>
</dbReference>
<dbReference type="eggNOG" id="COG2755">
    <property type="taxonomic scope" value="Bacteria"/>
</dbReference>
<keyword evidence="5" id="KW-1185">Reference proteome</keyword>
<evidence type="ECO:0000313" key="5">
    <source>
        <dbReference type="Proteomes" id="UP000027821"/>
    </source>
</evidence>
<dbReference type="EMBL" id="JMIH01000024">
    <property type="protein sequence ID" value="KEO72645.1"/>
    <property type="molecule type" value="Genomic_DNA"/>
</dbReference>
<comment type="caution">
    <text evidence="4">The sequence shown here is derived from an EMBL/GenBank/DDBJ whole genome shotgun (WGS) entry which is preliminary data.</text>
</comment>
<feature type="domain" description="SGNH hydrolase-type esterase" evidence="3">
    <location>
        <begin position="32"/>
        <end position="246"/>
    </location>
</feature>
<protein>
    <submittedName>
        <fullName evidence="4">GDSL family lipase</fullName>
    </submittedName>
</protein>
<evidence type="ECO:0000256" key="1">
    <source>
        <dbReference type="ARBA" id="ARBA00008668"/>
    </source>
</evidence>
<dbReference type="SUPFAM" id="SSF52266">
    <property type="entry name" value="SGNH hydrolase"/>
    <property type="match status" value="1"/>
</dbReference>
<dbReference type="STRING" id="1048983.EL17_18065"/>
<sequence length="260" mass="29518">MKFTVSIICIGLMVVGLWSFQSTENKVITFFLIGDSTMADYPSYDEDYMGKRYPMTGWGQVFPQMVSENLWDLNIINKDSIKVDNRARGGRSTRTFFEEGRWSAVYKALKPGDMVLIQFGHNDAAESKPERYVSVEGYKEYLRLFISQTYDKGAKPVLITPVNRNYPWKDSKLLNSHEAYHLAATEIAEETGVILIDLTQLSLELFTEKGQDYVTQNYFMNLPPGKYGAYPDGLEDNTHFQPEGAAAVADLVIEALKSIR</sequence>
<dbReference type="AlphaFoldDB" id="A0A074KWS7"/>
<dbReference type="RefSeq" id="WP_035077330.1">
    <property type="nucleotide sequence ID" value="NZ_JMIH01000024.1"/>
</dbReference>
<comment type="similarity">
    <text evidence="1">Belongs to the 'GDSL' lipolytic enzyme family.</text>
</comment>
<dbReference type="Proteomes" id="UP000027821">
    <property type="component" value="Unassembled WGS sequence"/>
</dbReference>
<gene>
    <name evidence="4" type="ORF">EL17_18065</name>
</gene>